<name>A0A1I8A985_9BILA</name>
<comment type="similarity">
    <text evidence="4 11">Belongs to the OST1 family.</text>
</comment>
<feature type="compositionally biased region" description="Low complexity" evidence="12">
    <location>
        <begin position="14"/>
        <end position="30"/>
    </location>
</feature>
<dbReference type="Proteomes" id="UP000095287">
    <property type="component" value="Unplaced"/>
</dbReference>
<keyword evidence="6 11" id="KW-0812">Transmembrane</keyword>
<evidence type="ECO:0000313" key="13">
    <source>
        <dbReference type="Proteomes" id="UP000095287"/>
    </source>
</evidence>
<dbReference type="Pfam" id="PF04597">
    <property type="entry name" value="Ribophorin_I"/>
    <property type="match status" value="1"/>
</dbReference>
<dbReference type="GO" id="GO:0008250">
    <property type="term" value="C:oligosaccharyltransferase complex"/>
    <property type="evidence" value="ECO:0007669"/>
    <property type="project" value="UniProtKB-UniRule"/>
</dbReference>
<evidence type="ECO:0000256" key="10">
    <source>
        <dbReference type="ARBA" id="ARBA00023136"/>
    </source>
</evidence>
<evidence type="ECO:0000256" key="4">
    <source>
        <dbReference type="ARBA" id="ARBA00008905"/>
    </source>
</evidence>
<reference evidence="14" key="1">
    <citation type="submission" date="2016-11" db="UniProtKB">
        <authorList>
            <consortium name="WormBaseParasite"/>
        </authorList>
    </citation>
    <scope>IDENTIFICATION</scope>
</reference>
<keyword evidence="13" id="KW-1185">Reference proteome</keyword>
<feature type="transmembrane region" description="Helical" evidence="11">
    <location>
        <begin position="480"/>
        <end position="499"/>
    </location>
</feature>
<evidence type="ECO:0000256" key="1">
    <source>
        <dbReference type="ARBA" id="ARBA00002791"/>
    </source>
</evidence>
<keyword evidence="10 11" id="KW-0472">Membrane</keyword>
<evidence type="ECO:0000256" key="9">
    <source>
        <dbReference type="ARBA" id="ARBA00022989"/>
    </source>
</evidence>
<comment type="pathway">
    <text evidence="3 11">Protein modification; protein glycosylation.</text>
</comment>
<keyword evidence="7" id="KW-0732">Signal</keyword>
<evidence type="ECO:0000256" key="5">
    <source>
        <dbReference type="ARBA" id="ARBA00017611"/>
    </source>
</evidence>
<comment type="caution">
    <text evidence="11">Lacks conserved residue(s) required for the propagation of feature annotation.</text>
</comment>
<evidence type="ECO:0000256" key="3">
    <source>
        <dbReference type="ARBA" id="ARBA00004922"/>
    </source>
</evidence>
<dbReference type="UniPathway" id="UPA00378"/>
<evidence type="ECO:0000256" key="11">
    <source>
        <dbReference type="RuleBase" id="RU361143"/>
    </source>
</evidence>
<keyword evidence="8 11" id="KW-0256">Endoplasmic reticulum</keyword>
<comment type="subunit">
    <text evidence="11">Component of the oligosaccharyltransferase (OST) complex.</text>
</comment>
<evidence type="ECO:0000256" key="12">
    <source>
        <dbReference type="SAM" id="MobiDB-lite"/>
    </source>
</evidence>
<evidence type="ECO:0000256" key="7">
    <source>
        <dbReference type="ARBA" id="ARBA00022729"/>
    </source>
</evidence>
<dbReference type="PANTHER" id="PTHR21049">
    <property type="entry name" value="RIBOPHORIN I"/>
    <property type="match status" value="1"/>
</dbReference>
<evidence type="ECO:0000313" key="14">
    <source>
        <dbReference type="WBParaSite" id="L893_g33956.t1"/>
    </source>
</evidence>
<dbReference type="AlphaFoldDB" id="A0A1I8A985"/>
<dbReference type="WBParaSite" id="L893_g33956.t1">
    <property type="protein sequence ID" value="L893_g33956.t1"/>
    <property type="gene ID" value="L893_g33956"/>
</dbReference>
<feature type="transmembrane region" description="Helical" evidence="11">
    <location>
        <begin position="51"/>
        <end position="70"/>
    </location>
</feature>
<dbReference type="GO" id="GO:0018279">
    <property type="term" value="P:protein N-linked glycosylation via asparagine"/>
    <property type="evidence" value="ECO:0007669"/>
    <property type="project" value="TreeGrafter"/>
</dbReference>
<feature type="region of interest" description="Disordered" evidence="12">
    <location>
        <begin position="1"/>
        <end position="36"/>
    </location>
</feature>
<keyword evidence="9 11" id="KW-1133">Transmembrane helix</keyword>
<evidence type="ECO:0000256" key="2">
    <source>
        <dbReference type="ARBA" id="ARBA00004115"/>
    </source>
</evidence>
<proteinExistence type="inferred from homology"/>
<dbReference type="PANTHER" id="PTHR21049:SF0">
    <property type="entry name" value="DOLICHYL-DIPHOSPHOOLIGOSACCHARIDE--PROTEIN GLYCOSYLTRANSFERASE SUBUNIT 1"/>
    <property type="match status" value="1"/>
</dbReference>
<comment type="function">
    <text evidence="1 11">Subunit of the oligosaccharyl transferase (OST) complex that catalyzes the initial transfer of a defined glycan (Glc(3)Man(9)GlcNAc(2) in eukaryotes) from the lipid carrier dolichol-pyrophosphate to an asparagine residue within an Asn-X-Ser/Thr consensus motif in nascent polypeptide chains, the first step in protein N-glycosylation. N-glycosylation occurs cotranslationally and the complex associates with the Sec61 complex at the channel-forming translocon complex that mediates protein translocation across the endoplasmic reticulum (ER). All subunits are required for a maximal enzyme activity.</text>
</comment>
<accession>A0A1I8A985</accession>
<organism evidence="13 14">
    <name type="scientific">Steinernema glaseri</name>
    <dbReference type="NCBI Taxonomy" id="37863"/>
    <lineage>
        <taxon>Eukaryota</taxon>
        <taxon>Metazoa</taxon>
        <taxon>Ecdysozoa</taxon>
        <taxon>Nematoda</taxon>
        <taxon>Chromadorea</taxon>
        <taxon>Rhabditida</taxon>
        <taxon>Tylenchina</taxon>
        <taxon>Panagrolaimomorpha</taxon>
        <taxon>Strongyloidoidea</taxon>
        <taxon>Steinernematidae</taxon>
        <taxon>Steinernema</taxon>
    </lineage>
</organism>
<evidence type="ECO:0000256" key="8">
    <source>
        <dbReference type="ARBA" id="ARBA00022824"/>
    </source>
</evidence>
<evidence type="ECO:0000256" key="6">
    <source>
        <dbReference type="ARBA" id="ARBA00022692"/>
    </source>
</evidence>
<comment type="subcellular location">
    <subcellularLocation>
        <location evidence="2 11">Endoplasmic reticulum membrane</location>
        <topology evidence="2 11">Single-pass type I membrane protein</topology>
    </subcellularLocation>
</comment>
<protein>
    <recommendedName>
        <fullName evidence="5 11">Dolichyl-diphosphooligosaccharide--protein glycosyltransferase subunit 1</fullName>
    </recommendedName>
</protein>
<sequence length="510" mass="56661">MTIGPSESNKESSESQNATQNTSQNTQQNTLPLFPPNTVTIRYPEDNSKMILTWASLLLCCALASGVAIPKGVSITSATRRVDIASQVVKVSTDFVLQNSGDAELTSFIYAIPKNEADHVAFVSASQGKNGNERLKANIVTVDGASADYVYHKIDLAKNVAAQGTGELTVFHTSTDFLKPYPAEITQTENQFVLYNGDAHIASVYEIAKEITTFQLTGDNVLSFTEVSPSKKTGDRITYGPYTNQKPFSSSPVTIHYENNSPFVAVVSLERTIEVSHWGNIAVEEKIELLHKGAALSGPFSRLDYQLDRRGSKQPVVKSYKTVLPGAARDIYYRDLIGNISTSSVRKVASNVEVELRPRFPLFGGWKTNYVLGYNLPTSEFLSANGDEFQLRMKAIDRIFDNAVIDHATIKIIIPEGSTNIKLVTPYSVKRAPDTLHYTYLDISGRPVITFEKDNVVDKHGQKFTLKYQFSRIYILREPFIVVSAFLLLFLAVIVYTRLDFSLSPERHQD</sequence>
<dbReference type="InterPro" id="IPR007676">
    <property type="entry name" value="Ribophorin_I"/>
</dbReference>